<feature type="compositionally biased region" description="Basic and acidic residues" evidence="1">
    <location>
        <begin position="474"/>
        <end position="485"/>
    </location>
</feature>
<feature type="compositionally biased region" description="Polar residues" evidence="1">
    <location>
        <begin position="462"/>
        <end position="472"/>
    </location>
</feature>
<proteinExistence type="predicted"/>
<dbReference type="EMBL" id="JAIZAY010000083">
    <property type="protein sequence ID" value="KAJ8019106.1"/>
    <property type="molecule type" value="Genomic_DNA"/>
</dbReference>
<sequence>MAALCTVRTLQILPMDIFFSVENIFMKDGQHWVEGRICVNGNLDDVEIKTKIDRIVKAKTNLNVNTRRVLNGIASDQYSCHLRQLASSTPYRIQQRKDQLVGGLRKEVAAAFRCKHHKSSFSFGFHNQEVDFDVFGLDFFRKRRQRLNYKEGSIGNLDGLMGEGWDVEVRESKILFVTEMSVWLTREGMLNGQINTAVCHDPLPTRVRMRNHLKRVCHTAHMGMLLMEEKDRNMLAVSYTSLRKASGHFDCGIVTELESIAKTKKKNCGTCKGPFATYSTHLELPQFLATELGLVDGKNSSTHTVHISEEINIYDIKYELTGAVLMRVGHFLCVVKHEDSFYRIDGMPIGNAPAVIKSCSFSGAVKGFANEESKVFHTSTDHYGVDILVYKRQGSVSSAFASVNYGVETEDTCQLSSHMENDDHPKSEIESVPSNTHKESERQFASDMHDESHEGKKDTIQKKGQSQNSSIGKEQLRDKIQSQKEVKKKVTQNIKCKTLDSSKQGKRNEPLGESKIQNSDNCSRTPDRNFRCDCSISCKNVTHEKANLPRFNYSTQTLELSSNSIPFTVHSGSLFLSCTAVIMSLYMKEHIRKEGYGPLEKRLEKCGYPKENVFLYKGKRRKFIKFEAVIGLLSEKGRYHSEKFNKLKAELITAYQSETSKYVRQNCMESHKCHTGLSEAMEGSVTHPTLTNKQSNLQKEIEGNDAHHFRHLEQRKYVGQNKRRKLIQQDIEGWYHGLCKQDDSLFLSDVSSLIRPDSVKRDTSKVGFSKGDVSSMLSKVPPTKKGKSKFSNLLQEVAFENYPSKLSVEDLIYLQENFNGSRLTNQLRKKLPGIIPTLNEERIRKDQYNREFEAILLPERTATGWKVDPSRLIEILCFRYYWLSSIKHWRLYGDGRQIGGRCSTYLGISILNNEAFLHGISFQSPKEMFPISIFYEKDSRDNLEENLGYPNSKLNAFIAKEVEKGGSKFYLTGDEMFFEAMLDGDGVLDATSDTGWNIYHECSKESKKITGKDGLRTSLSVNIDRTHPSAILNAIPIQNHVFCILHAVARCVEKLLNLVVLDVISESNISSQNHCANTFVKTDLISNLENNINRRGVRQGQFRIHFDKSGKPEPVKPNKDHALAIISPTPAGLEHRFPMSCIM</sequence>
<protein>
    <submittedName>
        <fullName evidence="2">Uncharacterized protein</fullName>
    </submittedName>
</protein>
<comment type="caution">
    <text evidence="2">The sequence shown here is derived from an EMBL/GenBank/DDBJ whole genome shotgun (WGS) entry which is preliminary data.</text>
</comment>
<accession>A0A9Q0YCS1</accession>
<organism evidence="2 3">
    <name type="scientific">Holothuria leucospilota</name>
    <name type="common">Black long sea cucumber</name>
    <name type="synonym">Mertensiothuria leucospilota</name>
    <dbReference type="NCBI Taxonomy" id="206669"/>
    <lineage>
        <taxon>Eukaryota</taxon>
        <taxon>Metazoa</taxon>
        <taxon>Echinodermata</taxon>
        <taxon>Eleutherozoa</taxon>
        <taxon>Echinozoa</taxon>
        <taxon>Holothuroidea</taxon>
        <taxon>Aspidochirotacea</taxon>
        <taxon>Aspidochirotida</taxon>
        <taxon>Holothuriidae</taxon>
        <taxon>Holothuria</taxon>
    </lineage>
</organism>
<feature type="region of interest" description="Disordered" evidence="1">
    <location>
        <begin position="413"/>
        <end position="526"/>
    </location>
</feature>
<feature type="compositionally biased region" description="Basic and acidic residues" evidence="1">
    <location>
        <begin position="436"/>
        <end position="461"/>
    </location>
</feature>
<evidence type="ECO:0000256" key="1">
    <source>
        <dbReference type="SAM" id="MobiDB-lite"/>
    </source>
</evidence>
<gene>
    <name evidence="2" type="ORF">HOLleu_42517</name>
</gene>
<evidence type="ECO:0000313" key="3">
    <source>
        <dbReference type="Proteomes" id="UP001152320"/>
    </source>
</evidence>
<reference evidence="2" key="1">
    <citation type="submission" date="2021-10" db="EMBL/GenBank/DDBJ databases">
        <title>Tropical sea cucumber genome reveals ecological adaptation and Cuvierian tubules defense mechanism.</title>
        <authorList>
            <person name="Chen T."/>
        </authorList>
    </citation>
    <scope>NUCLEOTIDE SEQUENCE</scope>
    <source>
        <strain evidence="2">Nanhai2018</strain>
        <tissue evidence="2">Muscle</tissue>
    </source>
</reference>
<feature type="compositionally biased region" description="Polar residues" evidence="1">
    <location>
        <begin position="491"/>
        <end position="502"/>
    </location>
</feature>
<evidence type="ECO:0000313" key="2">
    <source>
        <dbReference type="EMBL" id="KAJ8019106.1"/>
    </source>
</evidence>
<feature type="compositionally biased region" description="Basic and acidic residues" evidence="1">
    <location>
        <begin position="419"/>
        <end position="429"/>
    </location>
</feature>
<dbReference type="Proteomes" id="UP001152320">
    <property type="component" value="Unassembled WGS sequence"/>
</dbReference>
<dbReference type="AlphaFoldDB" id="A0A9Q0YCS1"/>
<dbReference type="OrthoDB" id="5997366at2759"/>
<name>A0A9Q0YCS1_HOLLE</name>
<feature type="compositionally biased region" description="Polar residues" evidence="1">
    <location>
        <begin position="515"/>
        <end position="524"/>
    </location>
</feature>
<keyword evidence="3" id="KW-1185">Reference proteome</keyword>